<comment type="subcellular location">
    <subcellularLocation>
        <location evidence="1">Membrane</location>
        <topology evidence="1">Multi-pass membrane protein</topology>
    </subcellularLocation>
</comment>
<keyword evidence="4 5" id="KW-0472">Membrane</keyword>
<feature type="transmembrane region" description="Helical" evidence="5">
    <location>
        <begin position="41"/>
        <end position="59"/>
    </location>
</feature>
<dbReference type="KEGG" id="dfi:AXF13_04015"/>
<dbReference type="AlphaFoldDB" id="A0A109W3V7"/>
<evidence type="ECO:0000256" key="3">
    <source>
        <dbReference type="ARBA" id="ARBA00022989"/>
    </source>
</evidence>
<dbReference type="PANTHER" id="PTHR10361">
    <property type="entry name" value="SODIUM-BILE ACID COTRANSPORTER"/>
    <property type="match status" value="1"/>
</dbReference>
<dbReference type="STRING" id="44742.AXF13_04015"/>
<sequence length="318" mass="34001">MPRLAHRFSALVTRFMGAIIIACSALALWRPGLFAWVAPHVAPLLGVIMFGMGMTLRWEDFSHVFLRPRDIVLGLAAQFGCMPLLAFLLCRLFRLPPDLAMGVILVGAAPGGTASNVLTFIARGDVPYSVALTAVATFLSLGLMPLLTWLLGGVWVPVDVWGLFLSIVNIVLLPVLLGLTAHRFCRPLTQKALPFLPLLSSLVITLVVAGIIAVNAERILHAEASVFLVVIVHNLLGLALGYILARAWNLGESRGRALCLEVGTQNSGLATALALTHFSPTSAIAGALFSVWQNISGALLSNYFHTRPLGAATTKEQA</sequence>
<accession>A0A109W3V7</accession>
<dbReference type="Gene3D" id="1.20.1530.20">
    <property type="match status" value="1"/>
</dbReference>
<feature type="transmembrane region" description="Helical" evidence="5">
    <location>
        <begin position="226"/>
        <end position="245"/>
    </location>
</feature>
<organism evidence="6 7">
    <name type="scientific">Desulfovibrio fairfieldensis</name>
    <dbReference type="NCBI Taxonomy" id="44742"/>
    <lineage>
        <taxon>Bacteria</taxon>
        <taxon>Pseudomonadati</taxon>
        <taxon>Thermodesulfobacteriota</taxon>
        <taxon>Desulfovibrionia</taxon>
        <taxon>Desulfovibrionales</taxon>
        <taxon>Desulfovibrionaceae</taxon>
        <taxon>Desulfovibrio</taxon>
    </lineage>
</organism>
<evidence type="ECO:0000313" key="6">
    <source>
        <dbReference type="EMBL" id="AMD89343.1"/>
    </source>
</evidence>
<dbReference type="PANTHER" id="PTHR10361:SF28">
    <property type="entry name" value="P3 PROTEIN-RELATED"/>
    <property type="match status" value="1"/>
</dbReference>
<evidence type="ECO:0000256" key="4">
    <source>
        <dbReference type="ARBA" id="ARBA00023136"/>
    </source>
</evidence>
<proteinExistence type="predicted"/>
<dbReference type="InterPro" id="IPR004710">
    <property type="entry name" value="Bilac:Na_transpt"/>
</dbReference>
<keyword evidence="3 5" id="KW-1133">Transmembrane helix</keyword>
<reference evidence="7" key="1">
    <citation type="submission" date="2016-02" db="EMBL/GenBank/DDBJ databases">
        <authorList>
            <person name="Holder M.E."/>
            <person name="Ajami N.J."/>
            <person name="Petrosino J.F."/>
        </authorList>
    </citation>
    <scope>NUCLEOTIDE SEQUENCE [LARGE SCALE GENOMIC DNA]</scope>
    <source>
        <strain evidence="7">CCUG 45958</strain>
    </source>
</reference>
<keyword evidence="7" id="KW-1185">Reference proteome</keyword>
<dbReference type="InterPro" id="IPR038770">
    <property type="entry name" value="Na+/solute_symporter_sf"/>
</dbReference>
<evidence type="ECO:0000256" key="5">
    <source>
        <dbReference type="SAM" id="Phobius"/>
    </source>
</evidence>
<feature type="transmembrane region" description="Helical" evidence="5">
    <location>
        <begin position="161"/>
        <end position="181"/>
    </location>
</feature>
<evidence type="ECO:0000256" key="1">
    <source>
        <dbReference type="ARBA" id="ARBA00004141"/>
    </source>
</evidence>
<feature type="transmembrane region" description="Helical" evidence="5">
    <location>
        <begin position="12"/>
        <end position="29"/>
    </location>
</feature>
<feature type="transmembrane region" description="Helical" evidence="5">
    <location>
        <begin position="71"/>
        <end position="94"/>
    </location>
</feature>
<feature type="transmembrane region" description="Helical" evidence="5">
    <location>
        <begin position="100"/>
        <end position="121"/>
    </location>
</feature>
<evidence type="ECO:0000313" key="7">
    <source>
        <dbReference type="Proteomes" id="UP000069241"/>
    </source>
</evidence>
<name>A0A109W3V7_9BACT</name>
<feature type="transmembrane region" description="Helical" evidence="5">
    <location>
        <begin position="128"/>
        <end position="155"/>
    </location>
</feature>
<dbReference type="Pfam" id="PF01758">
    <property type="entry name" value="SBF"/>
    <property type="match status" value="1"/>
</dbReference>
<protein>
    <submittedName>
        <fullName evidence="6">Sodium transporter</fullName>
    </submittedName>
</protein>
<dbReference type="InterPro" id="IPR002657">
    <property type="entry name" value="BilAc:Na_symport/Acr3"/>
</dbReference>
<evidence type="ECO:0000256" key="2">
    <source>
        <dbReference type="ARBA" id="ARBA00022692"/>
    </source>
</evidence>
<dbReference type="EMBL" id="CP014229">
    <property type="protein sequence ID" value="AMD89343.1"/>
    <property type="molecule type" value="Genomic_DNA"/>
</dbReference>
<dbReference type="Proteomes" id="UP000069241">
    <property type="component" value="Chromosome"/>
</dbReference>
<dbReference type="GO" id="GO:0016020">
    <property type="term" value="C:membrane"/>
    <property type="evidence" value="ECO:0007669"/>
    <property type="project" value="UniProtKB-SubCell"/>
</dbReference>
<gene>
    <name evidence="6" type="ORF">AXF13_04015</name>
</gene>
<dbReference type="RefSeq" id="WP_062251732.1">
    <property type="nucleotide sequence ID" value="NZ_CP014229.1"/>
</dbReference>
<keyword evidence="2 5" id="KW-0812">Transmembrane</keyword>
<feature type="transmembrane region" description="Helical" evidence="5">
    <location>
        <begin position="193"/>
        <end position="214"/>
    </location>
</feature>